<dbReference type="VEuPathDB" id="FungiDB:ASPWEDRAFT_28814"/>
<accession>A0A1L9RMW7</accession>
<keyword evidence="2" id="KW-1185">Reference proteome</keyword>
<proteinExistence type="predicted"/>
<evidence type="ECO:0000313" key="2">
    <source>
        <dbReference type="Proteomes" id="UP000184383"/>
    </source>
</evidence>
<gene>
    <name evidence="1" type="ORF">ASPWEDRAFT_28814</name>
</gene>
<reference evidence="2" key="1">
    <citation type="journal article" date="2017" name="Genome Biol.">
        <title>Comparative genomics reveals high biological diversity and specific adaptations in the industrially and medically important fungal genus Aspergillus.</title>
        <authorList>
            <person name="de Vries R.P."/>
            <person name="Riley R."/>
            <person name="Wiebenga A."/>
            <person name="Aguilar-Osorio G."/>
            <person name="Amillis S."/>
            <person name="Uchima C.A."/>
            <person name="Anderluh G."/>
            <person name="Asadollahi M."/>
            <person name="Askin M."/>
            <person name="Barry K."/>
            <person name="Battaglia E."/>
            <person name="Bayram O."/>
            <person name="Benocci T."/>
            <person name="Braus-Stromeyer S.A."/>
            <person name="Caldana C."/>
            <person name="Canovas D."/>
            <person name="Cerqueira G.C."/>
            <person name="Chen F."/>
            <person name="Chen W."/>
            <person name="Choi C."/>
            <person name="Clum A."/>
            <person name="Dos Santos R.A."/>
            <person name="Damasio A.R."/>
            <person name="Diallinas G."/>
            <person name="Emri T."/>
            <person name="Fekete E."/>
            <person name="Flipphi M."/>
            <person name="Freyberg S."/>
            <person name="Gallo A."/>
            <person name="Gournas C."/>
            <person name="Habgood R."/>
            <person name="Hainaut M."/>
            <person name="Harispe M.L."/>
            <person name="Henrissat B."/>
            <person name="Hilden K.S."/>
            <person name="Hope R."/>
            <person name="Hossain A."/>
            <person name="Karabika E."/>
            <person name="Karaffa L."/>
            <person name="Karanyi Z."/>
            <person name="Krasevec N."/>
            <person name="Kuo A."/>
            <person name="Kusch H."/>
            <person name="LaButti K."/>
            <person name="Lagendijk E.L."/>
            <person name="Lapidus A."/>
            <person name="Levasseur A."/>
            <person name="Lindquist E."/>
            <person name="Lipzen A."/>
            <person name="Logrieco A.F."/>
            <person name="MacCabe A."/>
            <person name="Maekelae M.R."/>
            <person name="Malavazi I."/>
            <person name="Melin P."/>
            <person name="Meyer V."/>
            <person name="Mielnichuk N."/>
            <person name="Miskei M."/>
            <person name="Molnar A.P."/>
            <person name="Mule G."/>
            <person name="Ngan C.Y."/>
            <person name="Orejas M."/>
            <person name="Orosz E."/>
            <person name="Ouedraogo J.P."/>
            <person name="Overkamp K.M."/>
            <person name="Park H.-S."/>
            <person name="Perrone G."/>
            <person name="Piumi F."/>
            <person name="Punt P.J."/>
            <person name="Ram A.F."/>
            <person name="Ramon A."/>
            <person name="Rauscher S."/>
            <person name="Record E."/>
            <person name="Riano-Pachon D.M."/>
            <person name="Robert V."/>
            <person name="Roehrig J."/>
            <person name="Ruller R."/>
            <person name="Salamov A."/>
            <person name="Salih N.S."/>
            <person name="Samson R.A."/>
            <person name="Sandor E."/>
            <person name="Sanguinetti M."/>
            <person name="Schuetze T."/>
            <person name="Sepcic K."/>
            <person name="Shelest E."/>
            <person name="Sherlock G."/>
            <person name="Sophianopoulou V."/>
            <person name="Squina F.M."/>
            <person name="Sun H."/>
            <person name="Susca A."/>
            <person name="Todd R.B."/>
            <person name="Tsang A."/>
            <person name="Unkles S.E."/>
            <person name="van de Wiele N."/>
            <person name="van Rossen-Uffink D."/>
            <person name="Oliveira J.V."/>
            <person name="Vesth T.C."/>
            <person name="Visser J."/>
            <person name="Yu J.-H."/>
            <person name="Zhou M."/>
            <person name="Andersen M.R."/>
            <person name="Archer D.B."/>
            <person name="Baker S.E."/>
            <person name="Benoit I."/>
            <person name="Brakhage A.A."/>
            <person name="Braus G.H."/>
            <person name="Fischer R."/>
            <person name="Frisvad J.C."/>
            <person name="Goldman G.H."/>
            <person name="Houbraken J."/>
            <person name="Oakley B."/>
            <person name="Pocsi I."/>
            <person name="Scazzocchio C."/>
            <person name="Seiboth B."/>
            <person name="vanKuyk P.A."/>
            <person name="Wortman J."/>
            <person name="Dyer P.S."/>
            <person name="Grigoriev I.V."/>
        </authorList>
    </citation>
    <scope>NUCLEOTIDE SEQUENCE [LARGE SCALE GENOMIC DNA]</scope>
    <source>
        <strain evidence="2">DTO 134E9</strain>
    </source>
</reference>
<sequence>MSLPLPSVAHKLLLLPLEIAHQVLDNVRLWDILRLACHDIEYINTCLMSHLIARQLIGDDTQSYKQTQEAAGLYWEMCRMMRLYPAPPARWPLATIYMLHLDVTKVHDWLHKETKALLWMPDWKRNILTRHATDVPGLTQSDALPLQRRWTAVKSSQHNLNDSKASQLRRVASLLEDNPDILKRTLDPEQIQRPNTAHVVSRFRYTANKIEKSWVHRHQGGSLEGFRHPFLPVIPFDAALQFVVRMLPKHGFVRDGAIPKDMASGHPPDVVSAVETILQGMDYLYLPSPWFFSRVSEIHRTVDTPASGVPKEECIHNPRFGIERFMDIYTPGEAYVKGFEPHDQREMVWLEAFVAVYRYLEQLDKSIEKISVFDIVSELALIGMGEQQGDCRFDVLIHTEADETIHLPPMEMGLDQSLGYTLYQVDYKKHICLYCMTQGDAFWVAPWIARQSVWFAANGSNLTSRPNLSSFKEQMTPYETICAWPITVERFIHAAWLGGAAHCIPANQDSYLKQPRCFRDF</sequence>
<evidence type="ECO:0000313" key="1">
    <source>
        <dbReference type="EMBL" id="OJJ36252.1"/>
    </source>
</evidence>
<dbReference type="RefSeq" id="XP_040689928.1">
    <property type="nucleotide sequence ID" value="XM_040833184.1"/>
</dbReference>
<organism evidence="1 2">
    <name type="scientific">Aspergillus wentii DTO 134E9</name>
    <dbReference type="NCBI Taxonomy" id="1073089"/>
    <lineage>
        <taxon>Eukaryota</taxon>
        <taxon>Fungi</taxon>
        <taxon>Dikarya</taxon>
        <taxon>Ascomycota</taxon>
        <taxon>Pezizomycotina</taxon>
        <taxon>Eurotiomycetes</taxon>
        <taxon>Eurotiomycetidae</taxon>
        <taxon>Eurotiales</taxon>
        <taxon>Aspergillaceae</taxon>
        <taxon>Aspergillus</taxon>
        <taxon>Aspergillus subgen. Cremei</taxon>
    </lineage>
</organism>
<dbReference type="GeneID" id="63749032"/>
<dbReference type="AlphaFoldDB" id="A0A1L9RMW7"/>
<protein>
    <submittedName>
        <fullName evidence="1">Uncharacterized protein</fullName>
    </submittedName>
</protein>
<name>A0A1L9RMW7_ASPWE</name>
<dbReference type="OrthoDB" id="3478523at2759"/>
<dbReference type="Proteomes" id="UP000184383">
    <property type="component" value="Unassembled WGS sequence"/>
</dbReference>
<dbReference type="EMBL" id="KV878212">
    <property type="protein sequence ID" value="OJJ36252.1"/>
    <property type="molecule type" value="Genomic_DNA"/>
</dbReference>